<protein>
    <submittedName>
        <fullName evidence="4">OprD family outer membrane porin</fullName>
    </submittedName>
</protein>
<dbReference type="RefSeq" id="WP_230849747.1">
    <property type="nucleotide sequence ID" value="NZ_CP128540.1"/>
</dbReference>
<evidence type="ECO:0000256" key="1">
    <source>
        <dbReference type="ARBA" id="ARBA00009075"/>
    </source>
</evidence>
<dbReference type="AlphaFoldDB" id="A0AAW7I080"/>
<comment type="caution">
    <text evidence="4">The sequence shown here is derived from an EMBL/GenBank/DDBJ whole genome shotgun (WGS) entry which is preliminary data.</text>
</comment>
<keyword evidence="3" id="KW-0732">Signal</keyword>
<dbReference type="Proteomes" id="UP001165439">
    <property type="component" value="Unassembled WGS sequence"/>
</dbReference>
<keyword evidence="2" id="KW-0813">Transport</keyword>
<dbReference type="GeneID" id="83679375"/>
<dbReference type="InterPro" id="IPR023614">
    <property type="entry name" value="Porin_dom_sf"/>
</dbReference>
<sequence length="64" mass="7500">MDVSPADRNGNEWIRESEVAYSVRTSTFKNLVLKWRSATVRRDYQGGQDFDEHRLIVVYPLTLL</sequence>
<evidence type="ECO:0000256" key="3">
    <source>
        <dbReference type="ARBA" id="ARBA00022729"/>
    </source>
</evidence>
<dbReference type="PANTHER" id="PTHR34596:SF2">
    <property type="entry name" value="CHITOPORIN"/>
    <property type="match status" value="1"/>
</dbReference>
<evidence type="ECO:0000313" key="4">
    <source>
        <dbReference type="EMBL" id="MDM3954788.1"/>
    </source>
</evidence>
<reference evidence="4" key="1">
    <citation type="submission" date="2023-06" db="EMBL/GenBank/DDBJ databases">
        <title>MBL-encoding genomic islands in Pseudomonas spp. in Poland.</title>
        <authorList>
            <person name="Urbanowicz P."/>
            <person name="Izdebski R."/>
            <person name="Biedrzycka M."/>
            <person name="Gniadkowski M."/>
        </authorList>
    </citation>
    <scope>NUCLEOTIDE SEQUENCE</scope>
    <source>
        <strain evidence="4">NMI5768_13</strain>
    </source>
</reference>
<accession>A0AAW7I080</accession>
<comment type="similarity">
    <text evidence="1">Belongs to the outer membrane porin (Opr) (TC 1.B.25) family.</text>
</comment>
<proteinExistence type="inferred from homology"/>
<gene>
    <name evidence="4" type="ORF">LU674_021025</name>
</gene>
<dbReference type="GO" id="GO:0016020">
    <property type="term" value="C:membrane"/>
    <property type="evidence" value="ECO:0007669"/>
    <property type="project" value="InterPro"/>
</dbReference>
<organism evidence="4 5">
    <name type="scientific">Pseudomonas alloputida</name>
    <dbReference type="NCBI Taxonomy" id="1940621"/>
    <lineage>
        <taxon>Bacteria</taxon>
        <taxon>Pseudomonadati</taxon>
        <taxon>Pseudomonadota</taxon>
        <taxon>Gammaproteobacteria</taxon>
        <taxon>Pseudomonadales</taxon>
        <taxon>Pseudomonadaceae</taxon>
        <taxon>Pseudomonas</taxon>
    </lineage>
</organism>
<name>A0AAW7I080_9PSED</name>
<dbReference type="PANTHER" id="PTHR34596">
    <property type="entry name" value="CHITOPORIN"/>
    <property type="match status" value="1"/>
</dbReference>
<evidence type="ECO:0000313" key="5">
    <source>
        <dbReference type="Proteomes" id="UP001165439"/>
    </source>
</evidence>
<dbReference type="Gene3D" id="2.40.160.10">
    <property type="entry name" value="Porin"/>
    <property type="match status" value="1"/>
</dbReference>
<evidence type="ECO:0000256" key="2">
    <source>
        <dbReference type="ARBA" id="ARBA00022448"/>
    </source>
</evidence>
<dbReference type="GO" id="GO:0015288">
    <property type="term" value="F:porin activity"/>
    <property type="evidence" value="ECO:0007669"/>
    <property type="project" value="TreeGrafter"/>
</dbReference>
<dbReference type="Pfam" id="PF03573">
    <property type="entry name" value="OprD"/>
    <property type="match status" value="1"/>
</dbReference>
<dbReference type="InterPro" id="IPR005318">
    <property type="entry name" value="OM_porin_bac"/>
</dbReference>
<dbReference type="EMBL" id="JAJSRF020000001">
    <property type="protein sequence ID" value="MDM3954788.1"/>
    <property type="molecule type" value="Genomic_DNA"/>
</dbReference>